<reference evidence="2 3" key="1">
    <citation type="submission" date="2019-12" db="EMBL/GenBank/DDBJ databases">
        <title>Isolation and characterization of three novel carbon monoxide-oxidizing members of Halobacteria from salione crusts and soils.</title>
        <authorList>
            <person name="Myers M.R."/>
            <person name="King G.M."/>
        </authorList>
    </citation>
    <scope>NUCLEOTIDE SEQUENCE [LARGE SCALE GENOMIC DNA]</scope>
    <source>
        <strain evidence="2 3">PCN9</strain>
    </source>
</reference>
<evidence type="ECO:0000259" key="1">
    <source>
        <dbReference type="Pfam" id="PF25213"/>
    </source>
</evidence>
<proteinExistence type="predicted"/>
<dbReference type="AlphaFoldDB" id="A0A6B0SF02"/>
<dbReference type="InterPro" id="IPR057527">
    <property type="entry name" value="HVO_A0261-like_N"/>
</dbReference>
<keyword evidence="3" id="KW-1185">Reference proteome</keyword>
<comment type="caution">
    <text evidence="2">The sequence shown here is derived from an EMBL/GenBank/DDBJ whole genome shotgun (WGS) entry which is preliminary data.</text>
</comment>
<evidence type="ECO:0000313" key="3">
    <source>
        <dbReference type="Proteomes" id="UP000471521"/>
    </source>
</evidence>
<dbReference type="Pfam" id="PF25213">
    <property type="entry name" value="HVO_A0261_N"/>
    <property type="match status" value="1"/>
</dbReference>
<organism evidence="2 3">
    <name type="scientific">Halobacterium bonnevillei</name>
    <dbReference type="NCBI Taxonomy" id="2692200"/>
    <lineage>
        <taxon>Archaea</taxon>
        <taxon>Methanobacteriati</taxon>
        <taxon>Methanobacteriota</taxon>
        <taxon>Stenosarchaea group</taxon>
        <taxon>Halobacteria</taxon>
        <taxon>Halobacteriales</taxon>
        <taxon>Halobacteriaceae</taxon>
        <taxon>Halobacterium</taxon>
    </lineage>
</organism>
<name>A0A6B0SF02_9EURY</name>
<protein>
    <submittedName>
        <fullName evidence="2">Helix-turn-helix domain-containing protein</fullName>
    </submittedName>
</protein>
<dbReference type="OrthoDB" id="74749at2157"/>
<dbReference type="InterPro" id="IPR036390">
    <property type="entry name" value="WH_DNA-bd_sf"/>
</dbReference>
<gene>
    <name evidence="2" type="ORF">GRX66_06840</name>
</gene>
<accession>A0A6B0SF02</accession>
<dbReference type="RefSeq" id="WP_159525884.1">
    <property type="nucleotide sequence ID" value="NZ_WUUU01000037.1"/>
</dbReference>
<evidence type="ECO:0000313" key="2">
    <source>
        <dbReference type="EMBL" id="MXR20334.1"/>
    </source>
</evidence>
<dbReference type="Proteomes" id="UP000471521">
    <property type="component" value="Unassembled WGS sequence"/>
</dbReference>
<sequence>MSTDSNGVDWDALGYVAASDYRCAVVAALDVDGPATPTTIGDRTDLEITHVSRTLTELRDRDVVELLVPEERKKGRIYGLTDGGQRLADETDEVNA</sequence>
<feature type="domain" description="HVO-A0261-like N-terminal" evidence="1">
    <location>
        <begin position="11"/>
        <end position="94"/>
    </location>
</feature>
<dbReference type="EMBL" id="WUUU01000037">
    <property type="protein sequence ID" value="MXR20334.1"/>
    <property type="molecule type" value="Genomic_DNA"/>
</dbReference>
<dbReference type="SUPFAM" id="SSF46785">
    <property type="entry name" value="Winged helix' DNA-binding domain"/>
    <property type="match status" value="1"/>
</dbReference>
<dbReference type="Gene3D" id="1.10.10.10">
    <property type="entry name" value="Winged helix-like DNA-binding domain superfamily/Winged helix DNA-binding domain"/>
    <property type="match status" value="1"/>
</dbReference>
<dbReference type="InterPro" id="IPR036388">
    <property type="entry name" value="WH-like_DNA-bd_sf"/>
</dbReference>